<name>A0A0R3S8H8_HYMDI</name>
<keyword evidence="1" id="KW-0175">Coiled coil</keyword>
<evidence type="ECO:0000313" key="3">
    <source>
        <dbReference type="EMBL" id="VDL16195.1"/>
    </source>
</evidence>
<gene>
    <name evidence="3" type="ORF">HDID_LOCUS454</name>
</gene>
<evidence type="ECO:0000313" key="5">
    <source>
        <dbReference type="WBParaSite" id="HDID_0000045301-mRNA-1"/>
    </source>
</evidence>
<evidence type="ECO:0000256" key="1">
    <source>
        <dbReference type="SAM" id="Coils"/>
    </source>
</evidence>
<dbReference type="OrthoDB" id="10064205at2759"/>
<accession>A0A0R3S8H8</accession>
<dbReference type="STRING" id="6216.A0A0R3S8H8"/>
<evidence type="ECO:0000256" key="2">
    <source>
        <dbReference type="SAM" id="MobiDB-lite"/>
    </source>
</evidence>
<sequence>MCSDTISCSPTHYYSDEEPNEVARLQTELGKLIDDEFCRSSLDPSPTIDYSNSSHNFSSTLYANHEYLDSIDSHVRDQADFHDQFPEPLPLHLQNLPNNLDNNFGQQTQLDEFHYSQHGNTNGMENPIHHLHINSQPFQDFSGFAFGSHAAPLNGLTFLQNHHPTLSKHSAFSTPNLSSRIVEGISNEYDNLLTQSYDRELILSPVGNNSKPTSNLFIPQPDDSASPIRLSPIPITSPETHEEEFISNPPEEDADTMDRNREYLIFEARGRQLQEAQQEIALLKEEIAQSERLNNHKDILAKEQIERLTRELEEVKKARIDAENRNKELLDNVSDVNNQLSALKKLKEESDNKVADLKAKNESLSSELVKLSNGVSLNLAKQRENNLTECLNRRHAMAEEVLQENLEISQRKIANKESELMSLRKDLESERLRCIEMTSKHNELVESLQNKLKAAQERCSELSSSALCIEVGELRERIKELLTSKNITDDINAILQEELRDVREQLAVYEQSLNIFSMIEEPELTPRYQLPLFHDTKGGQISTILSKASPVRNRRRSFQSVTFAGCQNDEEGKNDVLKLKRPSSALDVPLSSTWNQEMGDGVSASTPHRTFTTTTDQTKDSLSPQINESINALKAELKSTLAKYRIKREQTTSLYEKLFAARCDLHKAVAERDRAESVRADLQVRVLALEKELNLQPDTRQPTPREIALTGQLERLQADYHHLEAELQTARTRFADAQASEARAAAAERTARERVEASISEREAAIERTRAACEAHYAAARRRFETQLTAEHESALAQVKQETLIARSAMKERENERIRFWREELPHQIELARNGWMLEAQARAKVNLDRVRAECQAEFDSRMAARVRQHQAELDRLKTSKRTRDQEVECTPCELGNFRSLSEHPLLSIIFSNDLFNELTSICGVEYLLPSIENYTGSFLRKSALALVKRIAGAFAKSLLAVISEYGILKKEQTQLSRKINTMEDNDPAVEGLLKMLGDLVIADFSVEIDIIRKIACQSVETKNTQETNSEDIITQIKAEVQVYVQSCQERCAQTLQKGLSGAHRRACRQLSNRLRAALAESGLSPLSSTSQGRVLNFSQPMR</sequence>
<dbReference type="GO" id="GO:0007099">
    <property type="term" value="P:centriole replication"/>
    <property type="evidence" value="ECO:0007669"/>
    <property type="project" value="TreeGrafter"/>
</dbReference>
<dbReference type="InterPro" id="IPR051235">
    <property type="entry name" value="CEP152/SHC-Transforming"/>
</dbReference>
<dbReference type="WBParaSite" id="HDID_0000045301-mRNA-1">
    <property type="protein sequence ID" value="HDID_0000045301-mRNA-1"/>
    <property type="gene ID" value="HDID_0000045301"/>
</dbReference>
<dbReference type="PANTHER" id="PTHR10337:SF6">
    <property type="entry name" value="CENTROSOMAL PROTEIN OF 152 KDA"/>
    <property type="match status" value="1"/>
</dbReference>
<feature type="coiled-coil region" evidence="1">
    <location>
        <begin position="266"/>
        <end position="374"/>
    </location>
</feature>
<evidence type="ECO:0000313" key="4">
    <source>
        <dbReference type="Proteomes" id="UP000274504"/>
    </source>
</evidence>
<protein>
    <submittedName>
        <fullName evidence="5">Centrosomal protein of 70 kDa</fullName>
    </submittedName>
</protein>
<feature type="coiled-coil region" evidence="1">
    <location>
        <begin position="630"/>
        <end position="740"/>
    </location>
</feature>
<feature type="coiled-coil region" evidence="1">
    <location>
        <begin position="399"/>
        <end position="465"/>
    </location>
</feature>
<organism evidence="5">
    <name type="scientific">Hymenolepis diminuta</name>
    <name type="common">Rat tapeworm</name>
    <dbReference type="NCBI Taxonomy" id="6216"/>
    <lineage>
        <taxon>Eukaryota</taxon>
        <taxon>Metazoa</taxon>
        <taxon>Spiralia</taxon>
        <taxon>Lophotrochozoa</taxon>
        <taxon>Platyhelminthes</taxon>
        <taxon>Cestoda</taxon>
        <taxon>Eucestoda</taxon>
        <taxon>Cyclophyllidea</taxon>
        <taxon>Hymenolepididae</taxon>
        <taxon>Hymenolepis</taxon>
    </lineage>
</organism>
<dbReference type="EMBL" id="UYSG01000061">
    <property type="protein sequence ID" value="VDL16195.1"/>
    <property type="molecule type" value="Genomic_DNA"/>
</dbReference>
<dbReference type="AlphaFoldDB" id="A0A0R3S8H8"/>
<proteinExistence type="predicted"/>
<reference evidence="5" key="1">
    <citation type="submission" date="2017-02" db="UniProtKB">
        <authorList>
            <consortium name="WormBaseParasite"/>
        </authorList>
    </citation>
    <scope>IDENTIFICATION</scope>
</reference>
<dbReference type="PANTHER" id="PTHR10337">
    <property type="entry name" value="SHC TRANSFORMING PROTEIN"/>
    <property type="match status" value="1"/>
</dbReference>
<feature type="compositionally biased region" description="Low complexity" evidence="2">
    <location>
        <begin position="606"/>
        <end position="616"/>
    </location>
</feature>
<feature type="region of interest" description="Disordered" evidence="2">
    <location>
        <begin position="596"/>
        <end position="622"/>
    </location>
</feature>
<dbReference type="GO" id="GO:0005813">
    <property type="term" value="C:centrosome"/>
    <property type="evidence" value="ECO:0007669"/>
    <property type="project" value="TreeGrafter"/>
</dbReference>
<reference evidence="3 4" key="2">
    <citation type="submission" date="2018-11" db="EMBL/GenBank/DDBJ databases">
        <authorList>
            <consortium name="Pathogen Informatics"/>
        </authorList>
    </citation>
    <scope>NUCLEOTIDE SEQUENCE [LARGE SCALE GENOMIC DNA]</scope>
</reference>
<dbReference type="Proteomes" id="UP000274504">
    <property type="component" value="Unassembled WGS sequence"/>
</dbReference>